<dbReference type="InterPro" id="IPR009057">
    <property type="entry name" value="Homeodomain-like_sf"/>
</dbReference>
<dbReference type="SUPFAM" id="SSF48498">
    <property type="entry name" value="Tetracyclin repressor-like, C-terminal domain"/>
    <property type="match status" value="1"/>
</dbReference>
<evidence type="ECO:0000313" key="5">
    <source>
        <dbReference type="EMBL" id="WLV24356.1"/>
    </source>
</evidence>
<organism evidence="5 6">
    <name type="scientific">Aciduricibacillus chroicocephali</name>
    <dbReference type="NCBI Taxonomy" id="3054939"/>
    <lineage>
        <taxon>Bacteria</taxon>
        <taxon>Bacillati</taxon>
        <taxon>Bacillota</taxon>
        <taxon>Bacilli</taxon>
        <taxon>Bacillales</taxon>
        <taxon>Bacillaceae</taxon>
        <taxon>Aciduricibacillus</taxon>
    </lineage>
</organism>
<protein>
    <submittedName>
        <fullName evidence="5">TetR family transcriptional regulator</fullName>
    </submittedName>
</protein>
<name>A0ABY9KU88_9BACI</name>
<feature type="DNA-binding region" description="H-T-H motif" evidence="3">
    <location>
        <begin position="25"/>
        <end position="44"/>
    </location>
</feature>
<accession>A0ABY9KU88</accession>
<dbReference type="PANTHER" id="PTHR43479">
    <property type="entry name" value="ACREF/ENVCD OPERON REPRESSOR-RELATED"/>
    <property type="match status" value="1"/>
</dbReference>
<dbReference type="Pfam" id="PF00440">
    <property type="entry name" value="TetR_N"/>
    <property type="match status" value="1"/>
</dbReference>
<dbReference type="EMBL" id="CP129113">
    <property type="protein sequence ID" value="WLV24356.1"/>
    <property type="molecule type" value="Genomic_DNA"/>
</dbReference>
<dbReference type="InterPro" id="IPR041603">
    <property type="entry name" value="YvdT_C"/>
</dbReference>
<gene>
    <name evidence="5" type="ORF">QR721_12040</name>
</gene>
<dbReference type="Gene3D" id="1.10.357.10">
    <property type="entry name" value="Tetracycline Repressor, domain 2"/>
    <property type="match status" value="1"/>
</dbReference>
<dbReference type="PROSITE" id="PS50977">
    <property type="entry name" value="HTH_TETR_2"/>
    <property type="match status" value="1"/>
</dbReference>
<reference evidence="5" key="1">
    <citation type="submission" date="2023-06" db="EMBL/GenBank/DDBJ databases">
        <title>A Treasure from Seagulls: Isolation and Description of Aciduricobacillus qingdaonensis gen. nov., sp. nov., a Rare Obligately Uric Acid-utilizing Member in the Family Bacillaceae.</title>
        <authorList>
            <person name="Liu W."/>
            <person name="Wang B."/>
        </authorList>
    </citation>
    <scope>NUCLEOTIDE SEQUENCE</scope>
    <source>
        <strain evidence="5">44XB</strain>
    </source>
</reference>
<dbReference type="InterPro" id="IPR036271">
    <property type="entry name" value="Tet_transcr_reg_TetR-rel_C_sf"/>
</dbReference>
<dbReference type="SUPFAM" id="SSF46689">
    <property type="entry name" value="Homeodomain-like"/>
    <property type="match status" value="1"/>
</dbReference>
<dbReference type="Pfam" id="PF17934">
    <property type="entry name" value="TetR_C_26"/>
    <property type="match status" value="1"/>
</dbReference>
<evidence type="ECO:0000313" key="6">
    <source>
        <dbReference type="Proteomes" id="UP001180087"/>
    </source>
</evidence>
<evidence type="ECO:0000259" key="4">
    <source>
        <dbReference type="PROSITE" id="PS50977"/>
    </source>
</evidence>
<dbReference type="Proteomes" id="UP001180087">
    <property type="component" value="Chromosome"/>
</dbReference>
<feature type="domain" description="HTH tetR-type" evidence="4">
    <location>
        <begin position="2"/>
        <end position="62"/>
    </location>
</feature>
<keyword evidence="6" id="KW-1185">Reference proteome</keyword>
<dbReference type="PRINTS" id="PR00455">
    <property type="entry name" value="HTHTETR"/>
</dbReference>
<evidence type="ECO:0000256" key="3">
    <source>
        <dbReference type="PROSITE-ProRule" id="PRU00335"/>
    </source>
</evidence>
<dbReference type="InterPro" id="IPR050624">
    <property type="entry name" value="HTH-type_Tx_Regulator"/>
</dbReference>
<sequence>MDNKKERIVLSAIEMFREKGIEKTKISDIVKGAGIAQGTFYLYFSSKLAVMPSIAEVMVERMLDSIKEETENAKDINKLMRSIVEAVFRLTEADRDIFALMYAGLAATEYMTEWESIYADYYKWMAQQLEVAKEAGAIDVSLDSEETAILLIGLIESAAEQTFLYSPKGQGKAEEKKEQVVQFALGALGCRNTSNI</sequence>
<keyword evidence="2 3" id="KW-0238">DNA-binding</keyword>
<dbReference type="RefSeq" id="WP_348027298.1">
    <property type="nucleotide sequence ID" value="NZ_CP129113.1"/>
</dbReference>
<keyword evidence="1" id="KW-0678">Repressor</keyword>
<proteinExistence type="predicted"/>
<dbReference type="PANTHER" id="PTHR43479:SF8">
    <property type="entry name" value="TRANSCRIPTIONAL REGULATOR, TETR FAMILY"/>
    <property type="match status" value="1"/>
</dbReference>
<dbReference type="InterPro" id="IPR001647">
    <property type="entry name" value="HTH_TetR"/>
</dbReference>
<evidence type="ECO:0000256" key="2">
    <source>
        <dbReference type="ARBA" id="ARBA00023125"/>
    </source>
</evidence>
<evidence type="ECO:0000256" key="1">
    <source>
        <dbReference type="ARBA" id="ARBA00022491"/>
    </source>
</evidence>